<dbReference type="EMBL" id="RXIC02000025">
    <property type="protein sequence ID" value="KAB1205508.1"/>
    <property type="molecule type" value="Genomic_DNA"/>
</dbReference>
<keyword evidence="3" id="KW-1185">Reference proteome</keyword>
<accession>A0A6A1V0E6</accession>
<gene>
    <name evidence="2" type="ORF">CJ030_MR7G026001</name>
</gene>
<sequence length="71" mass="8067">MIRLLRFLSLCLSISALDTALFPLCTKLGVTLFKRDELRWSQLKVAKVPRSWSPSQLTLAREALKQLGFCS</sequence>
<feature type="signal peptide" evidence="1">
    <location>
        <begin position="1"/>
        <end position="16"/>
    </location>
</feature>
<feature type="chain" id="PRO_5025398577" evidence="1">
    <location>
        <begin position="17"/>
        <end position="71"/>
    </location>
</feature>
<protein>
    <submittedName>
        <fullName evidence="2">Uncharacterized protein</fullName>
    </submittedName>
</protein>
<name>A0A6A1V0E6_9ROSI</name>
<dbReference type="AlphaFoldDB" id="A0A6A1V0E6"/>
<proteinExistence type="predicted"/>
<reference evidence="2 3" key="1">
    <citation type="journal article" date="2019" name="Plant Biotechnol. J.">
        <title>The red bayberry genome and genetic basis of sex determination.</title>
        <authorList>
            <person name="Jia H.M."/>
            <person name="Jia H.J."/>
            <person name="Cai Q.L."/>
            <person name="Wang Y."/>
            <person name="Zhao H.B."/>
            <person name="Yang W.F."/>
            <person name="Wang G.Y."/>
            <person name="Li Y.H."/>
            <person name="Zhan D.L."/>
            <person name="Shen Y.T."/>
            <person name="Niu Q.F."/>
            <person name="Chang L."/>
            <person name="Qiu J."/>
            <person name="Zhao L."/>
            <person name="Xie H.B."/>
            <person name="Fu W.Y."/>
            <person name="Jin J."/>
            <person name="Li X.W."/>
            <person name="Jiao Y."/>
            <person name="Zhou C.C."/>
            <person name="Tu T."/>
            <person name="Chai C.Y."/>
            <person name="Gao J.L."/>
            <person name="Fan L.J."/>
            <person name="van de Weg E."/>
            <person name="Wang J.Y."/>
            <person name="Gao Z.S."/>
        </authorList>
    </citation>
    <scope>NUCLEOTIDE SEQUENCE [LARGE SCALE GENOMIC DNA]</scope>
    <source>
        <tissue evidence="2">Leaves</tissue>
    </source>
</reference>
<evidence type="ECO:0000313" key="3">
    <source>
        <dbReference type="Proteomes" id="UP000516437"/>
    </source>
</evidence>
<organism evidence="2 3">
    <name type="scientific">Morella rubra</name>
    <name type="common">Chinese bayberry</name>
    <dbReference type="NCBI Taxonomy" id="262757"/>
    <lineage>
        <taxon>Eukaryota</taxon>
        <taxon>Viridiplantae</taxon>
        <taxon>Streptophyta</taxon>
        <taxon>Embryophyta</taxon>
        <taxon>Tracheophyta</taxon>
        <taxon>Spermatophyta</taxon>
        <taxon>Magnoliopsida</taxon>
        <taxon>eudicotyledons</taxon>
        <taxon>Gunneridae</taxon>
        <taxon>Pentapetalae</taxon>
        <taxon>rosids</taxon>
        <taxon>fabids</taxon>
        <taxon>Fagales</taxon>
        <taxon>Myricaceae</taxon>
        <taxon>Morella</taxon>
    </lineage>
</organism>
<evidence type="ECO:0000256" key="1">
    <source>
        <dbReference type="SAM" id="SignalP"/>
    </source>
</evidence>
<dbReference type="Proteomes" id="UP000516437">
    <property type="component" value="Chromosome 7"/>
</dbReference>
<comment type="caution">
    <text evidence="2">The sequence shown here is derived from an EMBL/GenBank/DDBJ whole genome shotgun (WGS) entry which is preliminary data.</text>
</comment>
<keyword evidence="1" id="KW-0732">Signal</keyword>
<evidence type="ECO:0000313" key="2">
    <source>
        <dbReference type="EMBL" id="KAB1205508.1"/>
    </source>
</evidence>